<accession>A0A6V8MUY9</accession>
<evidence type="ECO:0000256" key="7">
    <source>
        <dbReference type="SAM" id="Phobius"/>
    </source>
</evidence>
<proteinExistence type="inferred from homology"/>
<name>A0A6V8MUY9_9BACT</name>
<dbReference type="GO" id="GO:0005886">
    <property type="term" value="C:plasma membrane"/>
    <property type="evidence" value="ECO:0007669"/>
    <property type="project" value="UniProtKB-SubCell"/>
</dbReference>
<dbReference type="RefSeq" id="WP_183346809.1">
    <property type="nucleotide sequence ID" value="NZ_BLXY01000002.1"/>
</dbReference>
<organism evidence="8 9">
    <name type="scientific">Geomonas paludis</name>
    <dbReference type="NCBI Taxonomy" id="2740185"/>
    <lineage>
        <taxon>Bacteria</taxon>
        <taxon>Pseudomonadati</taxon>
        <taxon>Thermodesulfobacteriota</taxon>
        <taxon>Desulfuromonadia</taxon>
        <taxon>Geobacterales</taxon>
        <taxon>Geobacteraceae</taxon>
        <taxon>Geomonas</taxon>
    </lineage>
</organism>
<feature type="transmembrane region" description="Helical" evidence="7">
    <location>
        <begin position="52"/>
        <end position="73"/>
    </location>
</feature>
<gene>
    <name evidence="8" type="ORF">GMPD_19150</name>
</gene>
<reference evidence="9" key="1">
    <citation type="submission" date="2020-06" db="EMBL/GenBank/DDBJ databases">
        <title>Draft genomic sequecing of Geomonas sp. Red736.</title>
        <authorList>
            <person name="Itoh H."/>
            <person name="Xu Z.X."/>
            <person name="Ushijima N."/>
            <person name="Masuda Y."/>
            <person name="Shiratori Y."/>
            <person name="Senoo K."/>
        </authorList>
    </citation>
    <scope>NUCLEOTIDE SEQUENCE [LARGE SCALE GENOMIC DNA]</scope>
    <source>
        <strain evidence="9">Red736</strain>
    </source>
</reference>
<keyword evidence="3" id="KW-1003">Cell membrane</keyword>
<evidence type="ECO:0000313" key="8">
    <source>
        <dbReference type="EMBL" id="GFO63996.1"/>
    </source>
</evidence>
<evidence type="ECO:0000256" key="4">
    <source>
        <dbReference type="ARBA" id="ARBA00022692"/>
    </source>
</evidence>
<evidence type="ECO:0000256" key="1">
    <source>
        <dbReference type="ARBA" id="ARBA00004651"/>
    </source>
</evidence>
<keyword evidence="4 7" id="KW-0812">Transmembrane</keyword>
<dbReference type="PANTHER" id="PTHR40043">
    <property type="entry name" value="UPF0719 INNER MEMBRANE PROTEIN YJFL"/>
    <property type="match status" value="1"/>
</dbReference>
<evidence type="ECO:0000256" key="2">
    <source>
        <dbReference type="ARBA" id="ARBA00005779"/>
    </source>
</evidence>
<evidence type="ECO:0000313" key="9">
    <source>
        <dbReference type="Proteomes" id="UP000568888"/>
    </source>
</evidence>
<evidence type="ECO:0000256" key="5">
    <source>
        <dbReference type="ARBA" id="ARBA00022989"/>
    </source>
</evidence>
<dbReference type="Proteomes" id="UP000568888">
    <property type="component" value="Unassembled WGS sequence"/>
</dbReference>
<sequence>MAIALDHNIIINYGIYLVLSMVYLALFSWIYIRFTPYDEIGLIREGNMAAAVSLTGALLGFAIPVAIVIAHSVNLADMAAWALMATMVQLFVFSVLRKVLGFVVDDIKAGKVPSALLLAAFSSVAGILNAACMTY</sequence>
<feature type="transmembrane region" description="Helical" evidence="7">
    <location>
        <begin position="79"/>
        <end position="100"/>
    </location>
</feature>
<dbReference type="Pfam" id="PF03994">
    <property type="entry name" value="DUF350"/>
    <property type="match status" value="1"/>
</dbReference>
<comment type="similarity">
    <text evidence="2">Belongs to the UPF0719 family.</text>
</comment>
<keyword evidence="6 7" id="KW-0472">Membrane</keyword>
<keyword evidence="5 7" id="KW-1133">Transmembrane helix</keyword>
<feature type="transmembrane region" description="Helical" evidence="7">
    <location>
        <begin position="13"/>
        <end position="32"/>
    </location>
</feature>
<dbReference type="AlphaFoldDB" id="A0A6V8MUY9"/>
<evidence type="ECO:0000256" key="6">
    <source>
        <dbReference type="ARBA" id="ARBA00023136"/>
    </source>
</evidence>
<dbReference type="EMBL" id="BLXY01000002">
    <property type="protein sequence ID" value="GFO63996.1"/>
    <property type="molecule type" value="Genomic_DNA"/>
</dbReference>
<feature type="transmembrane region" description="Helical" evidence="7">
    <location>
        <begin position="112"/>
        <end position="131"/>
    </location>
</feature>
<comment type="subcellular location">
    <subcellularLocation>
        <location evidence="1">Cell membrane</location>
        <topology evidence="1">Multi-pass membrane protein</topology>
    </subcellularLocation>
</comment>
<comment type="caution">
    <text evidence="8">The sequence shown here is derived from an EMBL/GenBank/DDBJ whole genome shotgun (WGS) entry which is preliminary data.</text>
</comment>
<dbReference type="PANTHER" id="PTHR40043:SF1">
    <property type="entry name" value="UPF0719 INNER MEMBRANE PROTEIN YJFL"/>
    <property type="match status" value="1"/>
</dbReference>
<dbReference type="InterPro" id="IPR007140">
    <property type="entry name" value="DUF350"/>
</dbReference>
<evidence type="ECO:0000256" key="3">
    <source>
        <dbReference type="ARBA" id="ARBA00022475"/>
    </source>
</evidence>
<protein>
    <submittedName>
        <fullName evidence="8">DUF350 domain-containing protein</fullName>
    </submittedName>
</protein>